<dbReference type="InterPro" id="IPR009832">
    <property type="entry name" value="DUF1397"/>
</dbReference>
<sequence length="247" mass="28112">MQFHIVIFMLAMLTTALCKPASEESSERYSSKERDAIEQLKEHFEDACTRNSDSAVTYAEVMEAVAETTTCFGFKVDFGILLTEWRNLDKTNRAAFFEKYCPVIKNISTECLEPVGELSKLCLDPGAQRVEAPDFPLYLLPEVVDLMCEDSGAILFAGNSENPTECFGNYFSYIQRCMKNFVSETNAKSRQKYAEPECRVLEESRDCVLNKLSDCGNSKLIRFFDVPYTAIVKETECKNFLRIPEFS</sequence>
<dbReference type="PANTHER" id="PTHR20997">
    <property type="entry name" value="EG:BACR42I17.2 PROTEIN-RELATED"/>
    <property type="match status" value="1"/>
</dbReference>
<dbReference type="Pfam" id="PF07165">
    <property type="entry name" value="DUF1397"/>
    <property type="match status" value="1"/>
</dbReference>
<reference evidence="2" key="2">
    <citation type="journal article" date="2007" name="Science">
        <title>Genome sequence of Aedes aegypti, a major arbovirus vector.</title>
        <authorList>
            <person name="Nene V."/>
            <person name="Wortman J.R."/>
            <person name="Lawson D."/>
            <person name="Haas B."/>
            <person name="Kodira C."/>
            <person name="Tu Z.J."/>
            <person name="Loftus B."/>
            <person name="Xi Z."/>
            <person name="Megy K."/>
            <person name="Grabherr M."/>
            <person name="Ren Q."/>
            <person name="Zdobnov E.M."/>
            <person name="Lobo N.F."/>
            <person name="Campbell K.S."/>
            <person name="Brown S.E."/>
            <person name="Bonaldo M.F."/>
            <person name="Zhu J."/>
            <person name="Sinkins S.P."/>
            <person name="Hogenkamp D.G."/>
            <person name="Amedeo P."/>
            <person name="Arensburger P."/>
            <person name="Atkinson P.W."/>
            <person name="Bidwell S."/>
            <person name="Biedler J."/>
            <person name="Birney E."/>
            <person name="Bruggner R.V."/>
            <person name="Costas J."/>
            <person name="Coy M.R."/>
            <person name="Crabtree J."/>
            <person name="Crawford M."/>
            <person name="Debruyn B."/>
            <person name="Decaprio D."/>
            <person name="Eiglmeier K."/>
            <person name="Eisenstadt E."/>
            <person name="El-Dorry H."/>
            <person name="Gelbart W.M."/>
            <person name="Gomes S.L."/>
            <person name="Hammond M."/>
            <person name="Hannick L.I."/>
            <person name="Hogan J.R."/>
            <person name="Holmes M.H."/>
            <person name="Jaffe D."/>
            <person name="Johnston J.S."/>
            <person name="Kennedy R.C."/>
            <person name="Koo H."/>
            <person name="Kravitz S."/>
            <person name="Kriventseva E.V."/>
            <person name="Kulp D."/>
            <person name="Labutti K."/>
            <person name="Lee E."/>
            <person name="Li S."/>
            <person name="Lovin D.D."/>
            <person name="Mao C."/>
            <person name="Mauceli E."/>
            <person name="Menck C.F."/>
            <person name="Miller J.R."/>
            <person name="Montgomery P."/>
            <person name="Mori A."/>
            <person name="Nascimento A.L."/>
            <person name="Naveira H.F."/>
            <person name="Nusbaum C."/>
            <person name="O'leary S."/>
            <person name="Orvis J."/>
            <person name="Pertea M."/>
            <person name="Quesneville H."/>
            <person name="Reidenbach K.R."/>
            <person name="Rogers Y.H."/>
            <person name="Roth C.W."/>
            <person name="Schneider J.R."/>
            <person name="Schatz M."/>
            <person name="Shumway M."/>
            <person name="Stanke M."/>
            <person name="Stinson E.O."/>
            <person name="Tubio J.M."/>
            <person name="Vanzee J.P."/>
            <person name="Verjovski-Almeida S."/>
            <person name="Werner D."/>
            <person name="White O."/>
            <person name="Wyder S."/>
            <person name="Zeng Q."/>
            <person name="Zhao Q."/>
            <person name="Zhao Y."/>
            <person name="Hill C.A."/>
            <person name="Raikhel A.S."/>
            <person name="Soares M.B."/>
            <person name="Knudson D.L."/>
            <person name="Lee N.H."/>
            <person name="Galagan J."/>
            <person name="Salzberg S.L."/>
            <person name="Paulsen I.T."/>
            <person name="Dimopoulos G."/>
            <person name="Collins F.H."/>
            <person name="Birren B."/>
            <person name="Fraser-Liggett C.M."/>
            <person name="Severson D.W."/>
        </authorList>
    </citation>
    <scope>NUCLEOTIDE SEQUENCE [LARGE SCALE GENOMIC DNA]</scope>
    <source>
        <strain evidence="2">Liverpool</strain>
    </source>
</reference>
<dbReference type="eggNOG" id="ENOG502T6ZF">
    <property type="taxonomic scope" value="Eukaryota"/>
</dbReference>
<feature type="signal peptide" evidence="1">
    <location>
        <begin position="1"/>
        <end position="18"/>
    </location>
</feature>
<dbReference type="KEGG" id="aag:5578211"/>
<feature type="chain" id="PRO_5030175419" evidence="1">
    <location>
        <begin position="19"/>
        <end position="247"/>
    </location>
</feature>
<reference evidence="2" key="3">
    <citation type="submission" date="2012-09" db="EMBL/GenBank/DDBJ databases">
        <authorList>
            <consortium name="VectorBase"/>
        </authorList>
    </citation>
    <scope>NUCLEOTIDE SEQUENCE</scope>
    <source>
        <strain evidence="2">Liverpool</strain>
    </source>
</reference>
<reference evidence="2" key="1">
    <citation type="submission" date="2005-10" db="EMBL/GenBank/DDBJ databases">
        <authorList>
            <person name="Loftus B.J."/>
            <person name="Nene V.M."/>
            <person name="Hannick L.I."/>
            <person name="Bidwell S."/>
            <person name="Haas B."/>
            <person name="Amedeo P."/>
            <person name="Orvis J."/>
            <person name="Wortman J.R."/>
            <person name="White O.R."/>
            <person name="Salzberg S."/>
            <person name="Shumway M."/>
            <person name="Koo H."/>
            <person name="Zhao Y."/>
            <person name="Holmes M."/>
            <person name="Miller J."/>
            <person name="Schatz M."/>
            <person name="Pop M."/>
            <person name="Pai G."/>
            <person name="Utterback T."/>
            <person name="Rogers Y.-H."/>
            <person name="Kravitz S."/>
            <person name="Fraser C.M."/>
        </authorList>
    </citation>
    <scope>NUCLEOTIDE SEQUENCE</scope>
    <source>
        <strain evidence="2">Liverpool</strain>
    </source>
</reference>
<dbReference type="VEuPathDB" id="VectorBase:AAEL003457"/>
<dbReference type="AlphaFoldDB" id="Q17F98"/>
<proteinExistence type="predicted"/>
<dbReference type="OMA" id="SENPTEC"/>
<organism evidence="2 3">
    <name type="scientific">Aedes aegypti</name>
    <name type="common">Yellowfever mosquito</name>
    <name type="synonym">Culex aegypti</name>
    <dbReference type="NCBI Taxonomy" id="7159"/>
    <lineage>
        <taxon>Eukaryota</taxon>
        <taxon>Metazoa</taxon>
        <taxon>Ecdysozoa</taxon>
        <taxon>Arthropoda</taxon>
        <taxon>Hexapoda</taxon>
        <taxon>Insecta</taxon>
        <taxon>Pterygota</taxon>
        <taxon>Neoptera</taxon>
        <taxon>Endopterygota</taxon>
        <taxon>Diptera</taxon>
        <taxon>Nematocera</taxon>
        <taxon>Culicoidea</taxon>
        <taxon>Culicidae</taxon>
        <taxon>Culicinae</taxon>
        <taxon>Aedini</taxon>
        <taxon>Aedes</taxon>
        <taxon>Stegomyia</taxon>
    </lineage>
</organism>
<dbReference type="HOGENOM" id="CLU_095433_0_0_1"/>
<dbReference type="EMBL" id="CH477272">
    <property type="protein sequence ID" value="EAT45249.1"/>
    <property type="molecule type" value="Genomic_DNA"/>
</dbReference>
<dbReference type="PANTHER" id="PTHR20997:SF2">
    <property type="entry name" value="EG:BACR42I17.2 PROTEIN-RELATED"/>
    <property type="match status" value="1"/>
</dbReference>
<dbReference type="Proteomes" id="UP000682892">
    <property type="component" value="Unassembled WGS sequence"/>
</dbReference>
<name>Q17F98_AEDAE</name>
<accession>Q17F98</accession>
<dbReference type="STRING" id="7159.Q17F98"/>
<protein>
    <submittedName>
        <fullName evidence="2">AAEL003457-PA</fullName>
    </submittedName>
</protein>
<dbReference type="OrthoDB" id="7758418at2759"/>
<evidence type="ECO:0000256" key="1">
    <source>
        <dbReference type="SAM" id="SignalP"/>
    </source>
</evidence>
<keyword evidence="1" id="KW-0732">Signal</keyword>
<dbReference type="PaxDb" id="7159-AAEL003457-PA"/>
<evidence type="ECO:0000313" key="3">
    <source>
        <dbReference type="Proteomes" id="UP000682892"/>
    </source>
</evidence>
<evidence type="ECO:0000313" key="2">
    <source>
        <dbReference type="EMBL" id="EAT45249.1"/>
    </source>
</evidence>
<gene>
    <name evidence="2" type="ORF">AaeL_AAEL003457</name>
</gene>
<dbReference type="PhylomeDB" id="Q17F98"/>